<dbReference type="AlphaFoldDB" id="A0AAT9HM81"/>
<proteinExistence type="predicted"/>
<dbReference type="EMBL" id="AP035768">
    <property type="protein sequence ID" value="BFO18346.1"/>
    <property type="molecule type" value="Genomic_DNA"/>
</dbReference>
<organism evidence="3">
    <name type="scientific">Streptomyces haneummycinicus</name>
    <dbReference type="NCBI Taxonomy" id="3074435"/>
    <lineage>
        <taxon>Bacteria</taxon>
        <taxon>Bacillati</taxon>
        <taxon>Actinomycetota</taxon>
        <taxon>Actinomycetes</taxon>
        <taxon>Kitasatosporales</taxon>
        <taxon>Streptomycetaceae</taxon>
        <taxon>Streptomyces</taxon>
    </lineage>
</organism>
<dbReference type="Pfam" id="PF21036">
    <property type="entry name" value="EryCIII-like_N"/>
    <property type="match status" value="1"/>
</dbReference>
<reference evidence="3" key="2">
    <citation type="submission" date="2024-07" db="EMBL/GenBank/DDBJ databases">
        <title>Streptomyces haneummycinica sp. nov., a new antibiotic-producing actinobacterium isolated from marine sediment.</title>
        <authorList>
            <person name="Uemura M."/>
            <person name="Hamada M."/>
            <person name="Hirano S."/>
            <person name="Kobayashi K."/>
            <person name="Ohshiro T."/>
            <person name="Kobayashi T."/>
            <person name="Terahara T."/>
        </authorList>
    </citation>
    <scope>NUCLEOTIDE SEQUENCE</scope>
    <source>
        <strain evidence="3">KM77-8</strain>
    </source>
</reference>
<evidence type="ECO:0000259" key="2">
    <source>
        <dbReference type="Pfam" id="PF21036"/>
    </source>
</evidence>
<sequence>MRILFAASGWPTHYMSMVPLAWALRAAGHEVWVAAQPSMHITIVRSGMPAVPVGVDVDYVAVRKRTLPHERSDGAGSRDAAELRDAAEQDDGGLFGAWNEATSAALDDTVAFARAWRPDLVVGDTMAPAALVAAHVLGVPGVRHLWGPDILGTPEGAKVLDILPGYREQYERHGVTVAGDPAHRTVSPARRVFNSRGARTAVAAVGPVQRDGGRTRLARHNAGQATGVRHLGHLHH</sequence>
<keyword evidence="1" id="KW-0808">Transferase</keyword>
<dbReference type="Gene3D" id="3.40.50.2000">
    <property type="entry name" value="Glycogen Phosphorylase B"/>
    <property type="match status" value="1"/>
</dbReference>
<evidence type="ECO:0000256" key="1">
    <source>
        <dbReference type="ARBA" id="ARBA00022679"/>
    </source>
</evidence>
<accession>A0AAT9HM81</accession>
<dbReference type="SUPFAM" id="SSF53756">
    <property type="entry name" value="UDP-Glycosyltransferase/glycogen phosphorylase"/>
    <property type="match status" value="1"/>
</dbReference>
<dbReference type="InterPro" id="IPR048284">
    <property type="entry name" value="EryCIII-like_N"/>
</dbReference>
<name>A0AAT9HM81_9ACTN</name>
<protein>
    <recommendedName>
        <fullName evidence="2">Erythromycin biosynthesis protein CIII-like N-terminal domain-containing protein</fullName>
    </recommendedName>
</protein>
<feature type="domain" description="Erythromycin biosynthesis protein CIII-like N-terminal" evidence="2">
    <location>
        <begin position="22"/>
        <end position="173"/>
    </location>
</feature>
<gene>
    <name evidence="3" type="ORF">SHKM778_47340</name>
</gene>
<dbReference type="GO" id="GO:0016740">
    <property type="term" value="F:transferase activity"/>
    <property type="evidence" value="ECO:0007669"/>
    <property type="project" value="UniProtKB-KW"/>
</dbReference>
<reference evidence="3" key="1">
    <citation type="submission" date="2024-06" db="EMBL/GenBank/DDBJ databases">
        <authorList>
            <consortium name="consrtm"/>
            <person name="Uemura M."/>
            <person name="Terahara T."/>
        </authorList>
    </citation>
    <scope>NUCLEOTIDE SEQUENCE</scope>
    <source>
        <strain evidence="3">KM77-8</strain>
    </source>
</reference>
<evidence type="ECO:0000313" key="3">
    <source>
        <dbReference type="EMBL" id="BFO18346.1"/>
    </source>
</evidence>